<evidence type="ECO:0000259" key="1">
    <source>
        <dbReference type="Pfam" id="PF03551"/>
    </source>
</evidence>
<dbReference type="InterPro" id="IPR018309">
    <property type="entry name" value="Tscrpt_reg_PadR_C"/>
</dbReference>
<dbReference type="Pfam" id="PF10400">
    <property type="entry name" value="Vir_act_alpha_C"/>
    <property type="match status" value="1"/>
</dbReference>
<evidence type="ECO:0000313" key="3">
    <source>
        <dbReference type="EMBL" id="ODQ88395.1"/>
    </source>
</evidence>
<dbReference type="EMBL" id="MIHA01000015">
    <property type="protein sequence ID" value="ODQ88395.1"/>
    <property type="molecule type" value="Genomic_DNA"/>
</dbReference>
<feature type="domain" description="Transcription regulator PadR C-terminal" evidence="2">
    <location>
        <begin position="104"/>
        <end position="184"/>
    </location>
</feature>
<dbReference type="Gene3D" id="1.10.10.10">
    <property type="entry name" value="Winged helix-like DNA-binding domain superfamily/Winged helix DNA-binding domain"/>
    <property type="match status" value="1"/>
</dbReference>
<dbReference type="Proteomes" id="UP000094053">
    <property type="component" value="Unassembled WGS sequence"/>
</dbReference>
<dbReference type="Pfam" id="PF03551">
    <property type="entry name" value="PadR"/>
    <property type="match status" value="1"/>
</dbReference>
<dbReference type="SUPFAM" id="SSF46785">
    <property type="entry name" value="Winged helix' DNA-binding domain"/>
    <property type="match status" value="1"/>
</dbReference>
<dbReference type="PANTHER" id="PTHR43252">
    <property type="entry name" value="TRANSCRIPTIONAL REGULATOR YQJI"/>
    <property type="match status" value="1"/>
</dbReference>
<organism evidence="3 4">
    <name type="scientific">Mycolicibacterium flavescens</name>
    <name type="common">Mycobacterium flavescens</name>
    <dbReference type="NCBI Taxonomy" id="1776"/>
    <lineage>
        <taxon>Bacteria</taxon>
        <taxon>Bacillati</taxon>
        <taxon>Actinomycetota</taxon>
        <taxon>Actinomycetes</taxon>
        <taxon>Mycobacteriales</taxon>
        <taxon>Mycobacteriaceae</taxon>
        <taxon>Mycolicibacterium</taxon>
    </lineage>
</organism>
<dbReference type="InterPro" id="IPR005149">
    <property type="entry name" value="Tscrpt_reg_PadR_N"/>
</dbReference>
<dbReference type="AlphaFoldDB" id="A0A1E3RET5"/>
<evidence type="ECO:0000313" key="4">
    <source>
        <dbReference type="Proteomes" id="UP000094053"/>
    </source>
</evidence>
<feature type="domain" description="Transcription regulator PadR N-terminal" evidence="1">
    <location>
        <begin position="22"/>
        <end position="91"/>
    </location>
</feature>
<dbReference type="InterPro" id="IPR036390">
    <property type="entry name" value="WH_DNA-bd_sf"/>
</dbReference>
<dbReference type="PANTHER" id="PTHR43252:SF2">
    <property type="entry name" value="TRANSCRIPTION REGULATOR, PADR-LIKE FAMILY"/>
    <property type="match status" value="1"/>
</dbReference>
<dbReference type="InterPro" id="IPR036388">
    <property type="entry name" value="WH-like_DNA-bd_sf"/>
</dbReference>
<sequence>MSQLTCQEWSYHRRVSLRIAALGLLAQQPGSGYDLLRLFEQSMANVWPATQSQLYSELNKLADGGLIEVSAIGPRGRKEYRITDAGRAELRRWVNNPADDPPFRSPRLLRIFLLGEVSPSQAREHLAELAGRADGEIARLEKLRTEIVSENPDDGLFYGLAALDYGLRLNAMEAEWARSVIDAIDAR</sequence>
<comment type="caution">
    <text evidence="3">The sequence shown here is derived from an EMBL/GenBank/DDBJ whole genome shotgun (WGS) entry which is preliminary data.</text>
</comment>
<keyword evidence="4" id="KW-1185">Reference proteome</keyword>
<evidence type="ECO:0000259" key="2">
    <source>
        <dbReference type="Pfam" id="PF10400"/>
    </source>
</evidence>
<gene>
    <name evidence="3" type="ORF">BHQ18_19870</name>
</gene>
<name>A0A1E3RET5_MYCFV</name>
<dbReference type="STRING" id="1776.BHQ18_19870"/>
<accession>A0A1E3RET5</accession>
<protein>
    <submittedName>
        <fullName evidence="3">PadR family transcriptional regulator</fullName>
    </submittedName>
</protein>
<proteinExistence type="predicted"/>
<reference evidence="4" key="1">
    <citation type="submission" date="2016-09" db="EMBL/GenBank/DDBJ databases">
        <authorList>
            <person name="Greninger A.L."/>
            <person name="Jerome K.R."/>
            <person name="Mcnair B."/>
            <person name="Wallis C."/>
            <person name="Fang F."/>
        </authorList>
    </citation>
    <scope>NUCLEOTIDE SEQUENCE [LARGE SCALE GENOMIC DNA]</scope>
    <source>
        <strain evidence="4">M6</strain>
    </source>
</reference>